<dbReference type="InterPro" id="IPR016032">
    <property type="entry name" value="Sig_transdc_resp-reg_C-effctor"/>
</dbReference>
<evidence type="ECO:0000313" key="8">
    <source>
        <dbReference type="EMBL" id="RZS97478.1"/>
    </source>
</evidence>
<accession>A0A4Q7PCN4</accession>
<dbReference type="InterPro" id="IPR036388">
    <property type="entry name" value="WH-like_DNA-bd_sf"/>
</dbReference>
<evidence type="ECO:0000259" key="7">
    <source>
        <dbReference type="PROSITE" id="PS50110"/>
    </source>
</evidence>
<gene>
    <name evidence="8" type="ORF">BC751_3085</name>
</gene>
<proteinExistence type="predicted"/>
<evidence type="ECO:0000313" key="9">
    <source>
        <dbReference type="Proteomes" id="UP000292209"/>
    </source>
</evidence>
<dbReference type="Gene3D" id="3.40.50.2300">
    <property type="match status" value="1"/>
</dbReference>
<feature type="domain" description="Response regulatory" evidence="7">
    <location>
        <begin position="9"/>
        <end position="126"/>
    </location>
</feature>
<dbReference type="GO" id="GO:0000160">
    <property type="term" value="P:phosphorelay signal transduction system"/>
    <property type="evidence" value="ECO:0007669"/>
    <property type="project" value="InterPro"/>
</dbReference>
<evidence type="ECO:0000256" key="2">
    <source>
        <dbReference type="ARBA" id="ARBA00023015"/>
    </source>
</evidence>
<dbReference type="CDD" id="cd17535">
    <property type="entry name" value="REC_NarL-like"/>
    <property type="match status" value="1"/>
</dbReference>
<dbReference type="OrthoDB" id="9797341at2"/>
<keyword evidence="2" id="KW-0805">Transcription regulation</keyword>
<dbReference type="PANTHER" id="PTHR43214:SF41">
    <property type="entry name" value="NITRATE_NITRITE RESPONSE REGULATOR PROTEIN NARP"/>
    <property type="match status" value="1"/>
</dbReference>
<dbReference type="Proteomes" id="UP000292209">
    <property type="component" value="Unassembled WGS sequence"/>
</dbReference>
<dbReference type="AlphaFoldDB" id="A0A4Q7PCN4"/>
<dbReference type="PROSITE" id="PS50043">
    <property type="entry name" value="HTH_LUXR_2"/>
    <property type="match status" value="1"/>
</dbReference>
<dbReference type="InterPro" id="IPR011006">
    <property type="entry name" value="CheY-like_superfamily"/>
</dbReference>
<evidence type="ECO:0000256" key="5">
    <source>
        <dbReference type="PROSITE-ProRule" id="PRU00169"/>
    </source>
</evidence>
<dbReference type="Pfam" id="PF00072">
    <property type="entry name" value="Response_reg"/>
    <property type="match status" value="1"/>
</dbReference>
<dbReference type="RefSeq" id="WP_130276356.1">
    <property type="nucleotide sequence ID" value="NZ_SGXG01000001.1"/>
</dbReference>
<dbReference type="InterPro" id="IPR000792">
    <property type="entry name" value="Tscrpt_reg_LuxR_C"/>
</dbReference>
<feature type="modified residue" description="4-aspartylphosphate" evidence="5">
    <location>
        <position position="61"/>
    </location>
</feature>
<evidence type="ECO:0000256" key="4">
    <source>
        <dbReference type="ARBA" id="ARBA00023163"/>
    </source>
</evidence>
<dbReference type="InterPro" id="IPR058245">
    <property type="entry name" value="NreC/VraR/RcsB-like_REC"/>
</dbReference>
<dbReference type="CDD" id="cd06170">
    <property type="entry name" value="LuxR_C_like"/>
    <property type="match status" value="1"/>
</dbReference>
<comment type="caution">
    <text evidence="8">The sequence shown here is derived from an EMBL/GenBank/DDBJ whole genome shotgun (WGS) entry which is preliminary data.</text>
</comment>
<feature type="domain" description="HTH luxR-type" evidence="6">
    <location>
        <begin position="150"/>
        <end position="215"/>
    </location>
</feature>
<keyword evidence="4" id="KW-0804">Transcription</keyword>
<dbReference type="PROSITE" id="PS50110">
    <property type="entry name" value="RESPONSE_REGULATORY"/>
    <property type="match status" value="1"/>
</dbReference>
<dbReference type="SUPFAM" id="SSF52172">
    <property type="entry name" value="CheY-like"/>
    <property type="match status" value="1"/>
</dbReference>
<dbReference type="GO" id="GO:0006355">
    <property type="term" value="P:regulation of DNA-templated transcription"/>
    <property type="evidence" value="ECO:0007669"/>
    <property type="project" value="InterPro"/>
</dbReference>
<reference evidence="8 9" key="1">
    <citation type="submission" date="2019-02" db="EMBL/GenBank/DDBJ databases">
        <title>Genomic Encyclopedia of Archaeal and Bacterial Type Strains, Phase II (KMG-II): from individual species to whole genera.</title>
        <authorList>
            <person name="Goeker M."/>
        </authorList>
    </citation>
    <scope>NUCLEOTIDE SEQUENCE [LARGE SCALE GENOMIC DNA]</scope>
    <source>
        <strain evidence="8 9">DSM 21411</strain>
    </source>
</reference>
<evidence type="ECO:0000259" key="6">
    <source>
        <dbReference type="PROSITE" id="PS50043"/>
    </source>
</evidence>
<dbReference type="SMART" id="SM00421">
    <property type="entry name" value="HTH_LUXR"/>
    <property type="match status" value="1"/>
</dbReference>
<name>A0A4Q7PCN4_9BACT</name>
<dbReference type="SUPFAM" id="SSF46894">
    <property type="entry name" value="C-terminal effector domain of the bipartite response regulators"/>
    <property type="match status" value="1"/>
</dbReference>
<keyword evidence="3" id="KW-0238">DNA-binding</keyword>
<evidence type="ECO:0000256" key="1">
    <source>
        <dbReference type="ARBA" id="ARBA00022553"/>
    </source>
</evidence>
<organism evidence="8 9">
    <name type="scientific">Cecembia calidifontis</name>
    <dbReference type="NCBI Taxonomy" id="1187080"/>
    <lineage>
        <taxon>Bacteria</taxon>
        <taxon>Pseudomonadati</taxon>
        <taxon>Bacteroidota</taxon>
        <taxon>Cytophagia</taxon>
        <taxon>Cytophagales</taxon>
        <taxon>Cyclobacteriaceae</taxon>
        <taxon>Cecembia</taxon>
    </lineage>
</organism>
<dbReference type="InterPro" id="IPR001789">
    <property type="entry name" value="Sig_transdc_resp-reg_receiver"/>
</dbReference>
<dbReference type="PRINTS" id="PR00038">
    <property type="entry name" value="HTHLUXR"/>
</dbReference>
<keyword evidence="1 5" id="KW-0597">Phosphoprotein</keyword>
<dbReference type="SMART" id="SM00448">
    <property type="entry name" value="REC"/>
    <property type="match status" value="1"/>
</dbReference>
<sequence>MNGDNKTIQVVIVDDHEIFADGLKRILFSNLGLESSIHFPNAKSAMDYFQRGKGADLVILDLYMPEMNGIEFLEKVKSLFPKLSILVVSMQYSLSNIILCRKLGARGFLRKDSSLKEMIHAVESVLKGEDHFPENMATEPEALIENAMERICRDYKLSRSEIKILDKLLEQKNYKEIADALFLSPQTVRTHKKNIYRKFGVHNMAGIVGLLKVELEGGRG</sequence>
<dbReference type="Pfam" id="PF00196">
    <property type="entry name" value="GerE"/>
    <property type="match status" value="1"/>
</dbReference>
<dbReference type="Gene3D" id="1.10.10.10">
    <property type="entry name" value="Winged helix-like DNA-binding domain superfamily/Winged helix DNA-binding domain"/>
    <property type="match status" value="1"/>
</dbReference>
<protein>
    <submittedName>
        <fullName evidence="8">LuxR family two component transcriptional regulator</fullName>
    </submittedName>
</protein>
<dbReference type="PANTHER" id="PTHR43214">
    <property type="entry name" value="TWO-COMPONENT RESPONSE REGULATOR"/>
    <property type="match status" value="1"/>
</dbReference>
<keyword evidence="9" id="KW-1185">Reference proteome</keyword>
<dbReference type="EMBL" id="SGXG01000001">
    <property type="protein sequence ID" value="RZS97478.1"/>
    <property type="molecule type" value="Genomic_DNA"/>
</dbReference>
<dbReference type="GO" id="GO:0003677">
    <property type="term" value="F:DNA binding"/>
    <property type="evidence" value="ECO:0007669"/>
    <property type="project" value="UniProtKB-KW"/>
</dbReference>
<evidence type="ECO:0000256" key="3">
    <source>
        <dbReference type="ARBA" id="ARBA00023125"/>
    </source>
</evidence>
<dbReference type="InterPro" id="IPR039420">
    <property type="entry name" value="WalR-like"/>
</dbReference>